<dbReference type="SUPFAM" id="SSF55816">
    <property type="entry name" value="5'-nucleotidase (syn. UDP-sugar hydrolase), C-terminal domain"/>
    <property type="match status" value="1"/>
</dbReference>
<sequence length="253" mass="28197">MNISKQIAFIGSFGVASLLMVTGCSKQLHPTQKDFKQYHINKDVQADPTVVSIYEPFKQKMETEMNRVIGHANKALTKEKTPETLMGNFFCEALLWMSDHYAHNPADLAFATKGGIRNDLKAGDITVGHIFEVMPFENTLTIIELKGSQIRQLADYIATTHGQPIAGMTLTITGNKVQDIKIKGQAIDDNKTYKLVTYDYLANGGDNLVLLTQSIARTNYPQRMREGLIEYVSELTKAGKQVNAELDGRIKIN</sequence>
<dbReference type="PANTHER" id="PTHR11575">
    <property type="entry name" value="5'-NUCLEOTIDASE-RELATED"/>
    <property type="match status" value="1"/>
</dbReference>
<dbReference type="PROSITE" id="PS51257">
    <property type="entry name" value="PROKAR_LIPOPROTEIN"/>
    <property type="match status" value="1"/>
</dbReference>
<dbReference type="GO" id="GO:0016787">
    <property type="term" value="F:hydrolase activity"/>
    <property type="evidence" value="ECO:0007669"/>
    <property type="project" value="InterPro"/>
</dbReference>
<dbReference type="EMBL" id="RAPY01000001">
    <property type="protein sequence ID" value="RKE56140.1"/>
    <property type="molecule type" value="Genomic_DNA"/>
</dbReference>
<dbReference type="Proteomes" id="UP000286246">
    <property type="component" value="Unassembled WGS sequence"/>
</dbReference>
<name>A0A420BHG0_SPHD1</name>
<dbReference type="InterPro" id="IPR036907">
    <property type="entry name" value="5'-Nucleotdase_C_sf"/>
</dbReference>
<dbReference type="PANTHER" id="PTHR11575:SF24">
    <property type="entry name" value="5'-NUCLEOTIDASE"/>
    <property type="match status" value="1"/>
</dbReference>
<evidence type="ECO:0000313" key="2">
    <source>
        <dbReference type="EMBL" id="RKE56140.1"/>
    </source>
</evidence>
<dbReference type="AlphaFoldDB" id="A0A420BHG0"/>
<dbReference type="Gene3D" id="3.90.780.10">
    <property type="entry name" value="5'-Nucleotidase, C-terminal domain"/>
    <property type="match status" value="1"/>
</dbReference>
<proteinExistence type="predicted"/>
<protein>
    <submittedName>
        <fullName evidence="2">5'-nucleotidase-like protein</fullName>
    </submittedName>
</protein>
<accession>A0A420BHG0</accession>
<dbReference type="InterPro" id="IPR008334">
    <property type="entry name" value="5'-Nucleotdase_C"/>
</dbReference>
<dbReference type="InterPro" id="IPR006179">
    <property type="entry name" value="5_nucleotidase/apyrase"/>
</dbReference>
<dbReference type="GO" id="GO:0009166">
    <property type="term" value="P:nucleotide catabolic process"/>
    <property type="evidence" value="ECO:0007669"/>
    <property type="project" value="InterPro"/>
</dbReference>
<dbReference type="PRINTS" id="PR01607">
    <property type="entry name" value="APYRASEFAMLY"/>
</dbReference>
<gene>
    <name evidence="2" type="ORF">DFQ12_0992</name>
</gene>
<reference evidence="2 3" key="1">
    <citation type="submission" date="2018-09" db="EMBL/GenBank/DDBJ databases">
        <title>Genomic Encyclopedia of Type Strains, Phase III (KMG-III): the genomes of soil and plant-associated and newly described type strains.</title>
        <authorList>
            <person name="Whitman W."/>
        </authorList>
    </citation>
    <scope>NUCLEOTIDE SEQUENCE [LARGE SCALE GENOMIC DNA]</scope>
    <source>
        <strain evidence="2 3">CECT 7938</strain>
    </source>
</reference>
<organism evidence="2 3">
    <name type="scientific">Sphingobacterium detergens</name>
    <dbReference type="NCBI Taxonomy" id="1145106"/>
    <lineage>
        <taxon>Bacteria</taxon>
        <taxon>Pseudomonadati</taxon>
        <taxon>Bacteroidota</taxon>
        <taxon>Sphingobacteriia</taxon>
        <taxon>Sphingobacteriales</taxon>
        <taxon>Sphingobacteriaceae</taxon>
        <taxon>Sphingobacterium</taxon>
    </lineage>
</organism>
<dbReference type="RefSeq" id="WP_244211677.1">
    <property type="nucleotide sequence ID" value="NZ_RAPY01000001.1"/>
</dbReference>
<dbReference type="Pfam" id="PF02872">
    <property type="entry name" value="5_nucleotid_C"/>
    <property type="match status" value="1"/>
</dbReference>
<evidence type="ECO:0000313" key="3">
    <source>
        <dbReference type="Proteomes" id="UP000286246"/>
    </source>
</evidence>
<evidence type="ECO:0000259" key="1">
    <source>
        <dbReference type="Pfam" id="PF02872"/>
    </source>
</evidence>
<feature type="domain" description="5'-Nucleotidase C-terminal" evidence="1">
    <location>
        <begin position="68"/>
        <end position="208"/>
    </location>
</feature>
<comment type="caution">
    <text evidence="2">The sequence shown here is derived from an EMBL/GenBank/DDBJ whole genome shotgun (WGS) entry which is preliminary data.</text>
</comment>
<keyword evidence="3" id="KW-1185">Reference proteome</keyword>